<dbReference type="Proteomes" id="UP000801492">
    <property type="component" value="Unassembled WGS sequence"/>
</dbReference>
<dbReference type="GO" id="GO:0003676">
    <property type="term" value="F:nucleic acid binding"/>
    <property type="evidence" value="ECO:0007669"/>
    <property type="project" value="InterPro"/>
</dbReference>
<protein>
    <recommendedName>
        <fullName evidence="3">Mariner Mos1 transposase</fullName>
    </recommendedName>
</protein>
<dbReference type="InterPro" id="IPR036397">
    <property type="entry name" value="RNaseH_sf"/>
</dbReference>
<dbReference type="EMBL" id="VTPC01089916">
    <property type="protein sequence ID" value="KAF2885497.1"/>
    <property type="molecule type" value="Genomic_DNA"/>
</dbReference>
<proteinExistence type="predicted"/>
<dbReference type="OrthoDB" id="6767820at2759"/>
<evidence type="ECO:0000313" key="1">
    <source>
        <dbReference type="EMBL" id="KAF2885497.1"/>
    </source>
</evidence>
<accession>A0A8K0CHS8</accession>
<evidence type="ECO:0000313" key="2">
    <source>
        <dbReference type="Proteomes" id="UP000801492"/>
    </source>
</evidence>
<reference evidence="1" key="1">
    <citation type="submission" date="2019-08" db="EMBL/GenBank/DDBJ databases">
        <title>The genome of the North American firefly Photinus pyralis.</title>
        <authorList>
            <consortium name="Photinus pyralis genome working group"/>
            <person name="Fallon T.R."/>
            <person name="Sander Lower S.E."/>
            <person name="Weng J.-K."/>
        </authorList>
    </citation>
    <scope>NUCLEOTIDE SEQUENCE</scope>
    <source>
        <strain evidence="1">TRF0915ILg1</strain>
        <tissue evidence="1">Whole body</tissue>
    </source>
</reference>
<sequence>MFLATAPLPKQQLNVGGDFALNDDFRSGHSATAADNRYVTYVKIEETLGIHAASVHSILHKHLGLKKVCMVWVPHHVVTEDETWVYHYDIPTKQQAKQCVFEDEPTPTDVRRQRTTGERIYAAWWPQLS</sequence>
<gene>
    <name evidence="1" type="ORF">ILUMI_20647</name>
</gene>
<dbReference type="AlphaFoldDB" id="A0A8K0CHS8"/>
<evidence type="ECO:0008006" key="3">
    <source>
        <dbReference type="Google" id="ProtNLM"/>
    </source>
</evidence>
<dbReference type="Gene3D" id="3.30.420.10">
    <property type="entry name" value="Ribonuclease H-like superfamily/Ribonuclease H"/>
    <property type="match status" value="1"/>
</dbReference>
<comment type="caution">
    <text evidence="1">The sequence shown here is derived from an EMBL/GenBank/DDBJ whole genome shotgun (WGS) entry which is preliminary data.</text>
</comment>
<name>A0A8K0CHS8_IGNLU</name>
<organism evidence="1 2">
    <name type="scientific">Ignelater luminosus</name>
    <name type="common">Cucubano</name>
    <name type="synonym">Pyrophorus luminosus</name>
    <dbReference type="NCBI Taxonomy" id="2038154"/>
    <lineage>
        <taxon>Eukaryota</taxon>
        <taxon>Metazoa</taxon>
        <taxon>Ecdysozoa</taxon>
        <taxon>Arthropoda</taxon>
        <taxon>Hexapoda</taxon>
        <taxon>Insecta</taxon>
        <taxon>Pterygota</taxon>
        <taxon>Neoptera</taxon>
        <taxon>Endopterygota</taxon>
        <taxon>Coleoptera</taxon>
        <taxon>Polyphaga</taxon>
        <taxon>Elateriformia</taxon>
        <taxon>Elateroidea</taxon>
        <taxon>Elateridae</taxon>
        <taxon>Agrypninae</taxon>
        <taxon>Pyrophorini</taxon>
        <taxon>Ignelater</taxon>
    </lineage>
</organism>
<keyword evidence="2" id="KW-1185">Reference proteome</keyword>